<evidence type="ECO:0000313" key="5">
    <source>
        <dbReference type="EMBL" id="QKJ25421.1"/>
    </source>
</evidence>
<dbReference type="CDD" id="cd02440">
    <property type="entry name" value="AdoMet_MTases"/>
    <property type="match status" value="1"/>
</dbReference>
<dbReference type="InterPro" id="IPR004538">
    <property type="entry name" value="Hemolysin_A/TlyA"/>
</dbReference>
<dbReference type="Gene3D" id="3.40.50.150">
    <property type="entry name" value="Vaccinia Virus protein VP39"/>
    <property type="match status" value="1"/>
</dbReference>
<comment type="similarity">
    <text evidence="2">Belongs to the TlyA family.</text>
</comment>
<evidence type="ECO:0000256" key="2">
    <source>
        <dbReference type="ARBA" id="ARBA00029460"/>
    </source>
</evidence>
<dbReference type="SUPFAM" id="SSF55174">
    <property type="entry name" value="Alpha-L RNA-binding motif"/>
    <property type="match status" value="1"/>
</dbReference>
<accession>A0A7D4PQX7</accession>
<evidence type="ECO:0000259" key="4">
    <source>
        <dbReference type="SMART" id="SM00363"/>
    </source>
</evidence>
<dbReference type="SMART" id="SM00363">
    <property type="entry name" value="S4"/>
    <property type="match status" value="1"/>
</dbReference>
<dbReference type="RefSeq" id="WP_173493718.1">
    <property type="nucleotide sequence ID" value="NZ_CP054056.1"/>
</dbReference>
<name>A0A7D4PQX7_9MICO</name>
<protein>
    <submittedName>
        <fullName evidence="5">TlyA family RNA methyltransferase</fullName>
    </submittedName>
</protein>
<evidence type="ECO:0000256" key="1">
    <source>
        <dbReference type="ARBA" id="ARBA00022884"/>
    </source>
</evidence>
<dbReference type="Proteomes" id="UP000501003">
    <property type="component" value="Chromosome"/>
</dbReference>
<dbReference type="Pfam" id="PF01728">
    <property type="entry name" value="FtsJ"/>
    <property type="match status" value="1"/>
</dbReference>
<keyword evidence="5" id="KW-0489">Methyltransferase</keyword>
<dbReference type="KEGG" id="aqg:HRU87_04385"/>
<proteinExistence type="inferred from homology"/>
<dbReference type="PANTHER" id="PTHR32319:SF0">
    <property type="entry name" value="BACTERIAL HEMOLYSIN-LIKE PROTEIN"/>
    <property type="match status" value="1"/>
</dbReference>
<dbReference type="EMBL" id="CP054056">
    <property type="protein sequence ID" value="QKJ25421.1"/>
    <property type="molecule type" value="Genomic_DNA"/>
</dbReference>
<organism evidence="5 6">
    <name type="scientific">Aquiluna borgnonia</name>
    <dbReference type="NCBI Taxonomy" id="2499157"/>
    <lineage>
        <taxon>Bacteria</taxon>
        <taxon>Bacillati</taxon>
        <taxon>Actinomycetota</taxon>
        <taxon>Actinomycetes</taxon>
        <taxon>Micrococcales</taxon>
        <taxon>Microbacteriaceae</taxon>
        <taxon>Luna cluster</taxon>
        <taxon>Luna-1 subcluster</taxon>
        <taxon>Aquiluna</taxon>
    </lineage>
</organism>
<sequence length="266" mass="29201">MSERLDIELVIRSLARSRSHAASLIEQSRVLVNGKVASKPAQKILESDLLSLADGPDFVSRAGQKLADALVEFKIQPTGWCLDAGASTGGFTQVLLERGATGVVAIDVGHDQLAQELRADARVINIEGCNLRELSPEKLREISGDQHQFNLVVADLSFISLTLVLSQLKELAPAAEMVLLIKPQFEVGKHSLNASGIVTDWRERRRAIEQVVDYAAELGFSIRGLVQSSIRGTHGNTEYLLWISPQGGENRQQWSEEISKLAKRDK</sequence>
<dbReference type="InterPro" id="IPR047048">
    <property type="entry name" value="TlyA"/>
</dbReference>
<keyword evidence="5" id="KW-0808">Transferase</keyword>
<keyword evidence="1 3" id="KW-0694">RNA-binding</keyword>
<dbReference type="CDD" id="cd00165">
    <property type="entry name" value="S4"/>
    <property type="match status" value="1"/>
</dbReference>
<dbReference type="AlphaFoldDB" id="A0A7D4PQX7"/>
<dbReference type="PROSITE" id="PS50889">
    <property type="entry name" value="S4"/>
    <property type="match status" value="1"/>
</dbReference>
<dbReference type="SUPFAM" id="SSF53335">
    <property type="entry name" value="S-adenosyl-L-methionine-dependent methyltransferases"/>
    <property type="match status" value="1"/>
</dbReference>
<dbReference type="GO" id="GO:0032259">
    <property type="term" value="P:methylation"/>
    <property type="evidence" value="ECO:0007669"/>
    <property type="project" value="UniProtKB-KW"/>
</dbReference>
<dbReference type="InterPro" id="IPR002942">
    <property type="entry name" value="S4_RNA-bd"/>
</dbReference>
<feature type="domain" description="RNA-binding S4" evidence="4">
    <location>
        <begin position="3"/>
        <end position="64"/>
    </location>
</feature>
<evidence type="ECO:0000313" key="6">
    <source>
        <dbReference type="Proteomes" id="UP000501003"/>
    </source>
</evidence>
<reference evidence="5 6" key="1">
    <citation type="submission" date="2020-05" db="EMBL/GenBank/DDBJ databases">
        <title>Aquirufa sp. strain 15G-AUS-rot a new Aquirufa species.</title>
        <authorList>
            <person name="Pitt A."/>
            <person name="Hahn M.W."/>
        </authorList>
    </citation>
    <scope>NUCLEOTIDE SEQUENCE [LARGE SCALE GENOMIC DNA]</scope>
    <source>
        <strain evidence="5 6">15G-AUS-rot</strain>
    </source>
</reference>
<dbReference type="PIRSF" id="PIRSF005578">
    <property type="entry name" value="TlyA"/>
    <property type="match status" value="1"/>
</dbReference>
<gene>
    <name evidence="5" type="ORF">HRU87_04385</name>
</gene>
<dbReference type="Pfam" id="PF01479">
    <property type="entry name" value="S4"/>
    <property type="match status" value="1"/>
</dbReference>
<dbReference type="InterPro" id="IPR029063">
    <property type="entry name" value="SAM-dependent_MTases_sf"/>
</dbReference>
<dbReference type="NCBIfam" id="TIGR00478">
    <property type="entry name" value="tly"/>
    <property type="match status" value="1"/>
</dbReference>
<evidence type="ECO:0000256" key="3">
    <source>
        <dbReference type="PROSITE-ProRule" id="PRU00182"/>
    </source>
</evidence>
<dbReference type="InterPro" id="IPR002877">
    <property type="entry name" value="RNA_MeTrfase_FtsJ_dom"/>
</dbReference>
<keyword evidence="6" id="KW-1185">Reference proteome</keyword>
<dbReference type="PANTHER" id="PTHR32319">
    <property type="entry name" value="BACTERIAL HEMOLYSIN-LIKE PROTEIN"/>
    <property type="match status" value="1"/>
</dbReference>
<dbReference type="Gene3D" id="3.10.290.10">
    <property type="entry name" value="RNA-binding S4 domain"/>
    <property type="match status" value="1"/>
</dbReference>
<dbReference type="InterPro" id="IPR036986">
    <property type="entry name" value="S4_RNA-bd_sf"/>
</dbReference>
<dbReference type="GO" id="GO:0008168">
    <property type="term" value="F:methyltransferase activity"/>
    <property type="evidence" value="ECO:0007669"/>
    <property type="project" value="UniProtKB-KW"/>
</dbReference>
<dbReference type="GO" id="GO:0003723">
    <property type="term" value="F:RNA binding"/>
    <property type="evidence" value="ECO:0007669"/>
    <property type="project" value="UniProtKB-KW"/>
</dbReference>